<dbReference type="Pfam" id="PF02743">
    <property type="entry name" value="dCache_1"/>
    <property type="match status" value="1"/>
</dbReference>
<dbReference type="SMART" id="SM00304">
    <property type="entry name" value="HAMP"/>
    <property type="match status" value="4"/>
</dbReference>
<feature type="coiled-coil region" evidence="9">
    <location>
        <begin position="408"/>
        <end position="435"/>
    </location>
</feature>
<dbReference type="InterPro" id="IPR004089">
    <property type="entry name" value="MCPsignal_dom"/>
</dbReference>
<dbReference type="GO" id="GO:0005886">
    <property type="term" value="C:plasma membrane"/>
    <property type="evidence" value="ECO:0007669"/>
    <property type="project" value="TreeGrafter"/>
</dbReference>
<dbReference type="AlphaFoldDB" id="H6LJF0"/>
<dbReference type="CDD" id="cd11386">
    <property type="entry name" value="MCP_signal"/>
    <property type="match status" value="1"/>
</dbReference>
<dbReference type="Proteomes" id="UP000007177">
    <property type="component" value="Chromosome"/>
</dbReference>
<sequence length="997" mass="108090">MEIKMKIFNKHSIGNKITSMVIIFVALALLVIGIVVTVLSINTENKQIEDQMNLQLNNTIGEIEQVLSNHSKAMIGLSKTIGVAGTQMTPAEYKDLLTQYVGINDTTYGVGVFYEPNAYQPNLKYFGPYAYRDNETITFTEDLFSTDEYDYPHQEWYLVGKNAGDSIAWSAPFKDEALNISMVTAAVAAYDTNQNFRGVVTGDIDLSSLQQMVSAIKVGKTGRAFLVDQTGLYIADVDATKNMSVNLLEDPNASLSALGKNMLSGKPGSGVFSDDAGKNNIYYASIPSTGWTLAIIEPQSELNQPIMALIYQLIGLFLLTLIVLSFIIIKQIKGVVNPIILITELFHKAELGDFDSKIPETIIGRKDELGQLGLSFQKLSENIQENIATLEQISLGNLEVAVDVKSDKDIQSKSLLNVMENLKNLEAEVDMLTQSATNGHLSIRGNVANFQGKYRDIVVRINNTLDAVVEPLNMSADYVNEISQGNIPPKIIATYHGDFNTIKENLNSCIDNINALVTDVNMLAQAATDGQLEIQADATKHHGDFRKIIEGFNNTLSSLLTPINEARQVMTKMAVNDYSLSMNGVYKGNMEAFSREINMVYTRLLSIQDAFIRVSKGDTSRLDEFIAIGQRSDNDKLVPSIIATLTTIDNLIEESRNLAQAGINGNLEVRSEAAKFSGGYRDIVEGFNQTLDAIGQPINEAVIILEQMAAGNLTQQMQGDYLGSYAIIKNSLNDTMRSFNEILGNINHSAEEVASGSKQVSFGSQALAQGTTEQASSMQELSASITEIAVQTKENAVNAAQANQLTVDAQKNAENGNTLMQQMLLSMEEINASSAKISNIIKVIDDIAFQTNILALNAAVEAARAGQQGKGFAVVAEEVRTLAGRSAEAAKETTELIEGSISKVSDGTVIANDTADSLTEIVDGVAKVAALVSKIDIASNEQTASINEINTGIDQVSQVVQTNSATAEESAAASEELYSQAELLKNMVSKFALTKSE</sequence>
<dbReference type="eggNOG" id="COG3850">
    <property type="taxonomic scope" value="Bacteria"/>
</dbReference>
<keyword evidence="2" id="KW-1003">Cell membrane</keyword>
<dbReference type="Gene3D" id="1.20.120.1530">
    <property type="match status" value="3"/>
</dbReference>
<evidence type="ECO:0000256" key="9">
    <source>
        <dbReference type="SAM" id="Coils"/>
    </source>
</evidence>
<keyword evidence="9" id="KW-0175">Coiled coil</keyword>
<dbReference type="eggNOG" id="COG0840">
    <property type="taxonomic scope" value="Bacteria"/>
</dbReference>
<name>H6LJF0_ACEWD</name>
<dbReference type="SUPFAM" id="SSF58104">
    <property type="entry name" value="Methyl-accepting chemotaxis protein (MCP) signaling domain"/>
    <property type="match status" value="1"/>
</dbReference>
<dbReference type="PROSITE" id="PS50111">
    <property type="entry name" value="CHEMOTAXIS_TRANSDUC_2"/>
    <property type="match status" value="1"/>
</dbReference>
<keyword evidence="5 10" id="KW-1133">Transmembrane helix</keyword>
<evidence type="ECO:0000313" key="13">
    <source>
        <dbReference type="EMBL" id="AFA49878.1"/>
    </source>
</evidence>
<evidence type="ECO:0000256" key="6">
    <source>
        <dbReference type="ARBA" id="ARBA00023136"/>
    </source>
</evidence>
<dbReference type="Pfam" id="PF18947">
    <property type="entry name" value="HAMP_2"/>
    <property type="match status" value="3"/>
</dbReference>
<dbReference type="Pfam" id="PF00672">
    <property type="entry name" value="HAMP"/>
    <property type="match status" value="1"/>
</dbReference>
<evidence type="ECO:0000256" key="8">
    <source>
        <dbReference type="PROSITE-ProRule" id="PRU00284"/>
    </source>
</evidence>
<gene>
    <name evidence="13" type="ordered locus">Awo_c31500</name>
</gene>
<evidence type="ECO:0000256" key="7">
    <source>
        <dbReference type="ARBA" id="ARBA00029447"/>
    </source>
</evidence>
<evidence type="ECO:0000256" key="3">
    <source>
        <dbReference type="ARBA" id="ARBA00022481"/>
    </source>
</evidence>
<proteinExistence type="inferred from homology"/>
<evidence type="ECO:0000256" key="10">
    <source>
        <dbReference type="SAM" id="Phobius"/>
    </source>
</evidence>
<dbReference type="GO" id="GO:0004888">
    <property type="term" value="F:transmembrane signaling receptor activity"/>
    <property type="evidence" value="ECO:0007669"/>
    <property type="project" value="TreeGrafter"/>
</dbReference>
<comment type="subcellular location">
    <subcellularLocation>
        <location evidence="1">Cell membrane</location>
        <topology evidence="1">Multi-pass membrane protein</topology>
    </subcellularLocation>
</comment>
<protein>
    <submittedName>
        <fullName evidence="13">Methyl-accepting chemotaxis sensory transducer</fullName>
    </submittedName>
</protein>
<dbReference type="KEGG" id="awo:Awo_c31500"/>
<dbReference type="Pfam" id="PF00015">
    <property type="entry name" value="MCPsignal"/>
    <property type="match status" value="1"/>
</dbReference>
<dbReference type="GO" id="GO:0006935">
    <property type="term" value="P:chemotaxis"/>
    <property type="evidence" value="ECO:0007669"/>
    <property type="project" value="UniProtKB-KW"/>
</dbReference>
<keyword evidence="6 10" id="KW-0472">Membrane</keyword>
<comment type="similarity">
    <text evidence="7">Belongs to the methyl-accepting chemotaxis (MCP) protein family.</text>
</comment>
<dbReference type="HOGENOM" id="CLU_000445_107_12_9"/>
<evidence type="ECO:0000256" key="1">
    <source>
        <dbReference type="ARBA" id="ARBA00004651"/>
    </source>
</evidence>
<dbReference type="EMBL" id="CP002987">
    <property type="protein sequence ID" value="AFA49878.1"/>
    <property type="molecule type" value="Genomic_DNA"/>
</dbReference>
<reference evidence="14" key="1">
    <citation type="submission" date="2011-07" db="EMBL/GenBank/DDBJ databases">
        <title>Complete genome sequence of Acetobacterium woodii.</title>
        <authorList>
            <person name="Poehlein A."/>
            <person name="Schmidt S."/>
            <person name="Kaster A.-K."/>
            <person name="Goenrich M."/>
            <person name="Vollmers J."/>
            <person name="Thuermer A."/>
            <person name="Gottschalk G."/>
            <person name="Thauer R.K."/>
            <person name="Daniel R."/>
            <person name="Mueller V."/>
        </authorList>
    </citation>
    <scope>NUCLEOTIDE SEQUENCE [LARGE SCALE GENOMIC DNA]</scope>
    <source>
        <strain evidence="14">ATCC 29683 / DSM 1030 / JCM 2381 / KCTC 1655 / WB1</strain>
    </source>
</reference>
<keyword evidence="14" id="KW-1185">Reference proteome</keyword>
<dbReference type="PROSITE" id="PS50885">
    <property type="entry name" value="HAMP"/>
    <property type="match status" value="1"/>
</dbReference>
<dbReference type="CDD" id="cd12912">
    <property type="entry name" value="PDC2_MCP_like"/>
    <property type="match status" value="1"/>
</dbReference>
<dbReference type="PANTHER" id="PTHR43531:SF14">
    <property type="entry name" value="METHYL-ACCEPTING CHEMOTAXIS PROTEIN I-RELATED"/>
    <property type="match status" value="1"/>
</dbReference>
<reference evidence="13 14" key="2">
    <citation type="journal article" date="2012" name="PLoS ONE">
        <title>An ancient pathway combining carbon dioxide fixation with the generation and utilization of a sodium ion gradient for ATP synthesis.</title>
        <authorList>
            <person name="Poehlein A."/>
            <person name="Schmidt S."/>
            <person name="Kaster A.K."/>
            <person name="Goenrich M."/>
            <person name="Vollmers J."/>
            <person name="Thurmer A."/>
            <person name="Bertsch J."/>
            <person name="Schuchmann K."/>
            <person name="Voigt B."/>
            <person name="Hecker M."/>
            <person name="Daniel R."/>
            <person name="Thauer R.K."/>
            <person name="Gottschalk G."/>
            <person name="Muller V."/>
        </authorList>
    </citation>
    <scope>NUCLEOTIDE SEQUENCE [LARGE SCALE GENOMIC DNA]</scope>
    <source>
        <strain evidence="14">ATCC 29683 / DSM 1030 / JCM 2381 / KCTC 1655 / WB1</strain>
    </source>
</reference>
<feature type="domain" description="Methyl-accepting transducer" evidence="11">
    <location>
        <begin position="749"/>
        <end position="978"/>
    </location>
</feature>
<feature type="domain" description="HAMP" evidence="12">
    <location>
        <begin position="333"/>
        <end position="388"/>
    </location>
</feature>
<evidence type="ECO:0000313" key="14">
    <source>
        <dbReference type="Proteomes" id="UP000007177"/>
    </source>
</evidence>
<dbReference type="InterPro" id="IPR003660">
    <property type="entry name" value="HAMP_dom"/>
</dbReference>
<dbReference type="Gene3D" id="3.30.450.20">
    <property type="entry name" value="PAS domain"/>
    <property type="match status" value="2"/>
</dbReference>
<evidence type="ECO:0000259" key="12">
    <source>
        <dbReference type="PROSITE" id="PS50885"/>
    </source>
</evidence>
<dbReference type="SUPFAM" id="SSF158472">
    <property type="entry name" value="HAMP domain-like"/>
    <property type="match status" value="1"/>
</dbReference>
<keyword evidence="8" id="KW-0807">Transducer</keyword>
<dbReference type="FunFam" id="1.10.287.950:FF:000001">
    <property type="entry name" value="Methyl-accepting chemotaxis sensory transducer"/>
    <property type="match status" value="1"/>
</dbReference>
<dbReference type="STRING" id="931626.Awo_c31500"/>
<accession>H6LJF0</accession>
<dbReference type="CDD" id="cd12913">
    <property type="entry name" value="PDC1_MCP_like"/>
    <property type="match status" value="1"/>
</dbReference>
<evidence type="ECO:0000256" key="2">
    <source>
        <dbReference type="ARBA" id="ARBA00022475"/>
    </source>
</evidence>
<evidence type="ECO:0000259" key="11">
    <source>
        <dbReference type="PROSITE" id="PS50111"/>
    </source>
</evidence>
<organism evidence="13 14">
    <name type="scientific">Acetobacterium woodii (strain ATCC 29683 / DSM 1030 / JCM 2381 / KCTC 1655 / WB1)</name>
    <dbReference type="NCBI Taxonomy" id="931626"/>
    <lineage>
        <taxon>Bacteria</taxon>
        <taxon>Bacillati</taxon>
        <taxon>Bacillota</taxon>
        <taxon>Clostridia</taxon>
        <taxon>Eubacteriales</taxon>
        <taxon>Eubacteriaceae</taxon>
        <taxon>Acetobacterium</taxon>
    </lineage>
</organism>
<evidence type="ECO:0000256" key="5">
    <source>
        <dbReference type="ARBA" id="ARBA00022989"/>
    </source>
</evidence>
<feature type="transmembrane region" description="Helical" evidence="10">
    <location>
        <begin position="21"/>
        <end position="41"/>
    </location>
</feature>
<dbReference type="GO" id="GO:0007165">
    <property type="term" value="P:signal transduction"/>
    <property type="evidence" value="ECO:0007669"/>
    <property type="project" value="UniProtKB-KW"/>
</dbReference>
<dbReference type="SMART" id="SM00283">
    <property type="entry name" value="MA"/>
    <property type="match status" value="1"/>
</dbReference>
<evidence type="ECO:0000256" key="4">
    <source>
        <dbReference type="ARBA" id="ARBA00022692"/>
    </source>
</evidence>
<dbReference type="InterPro" id="IPR033479">
    <property type="entry name" value="dCache_1"/>
</dbReference>
<feature type="transmembrane region" description="Helical" evidence="10">
    <location>
        <begin position="309"/>
        <end position="329"/>
    </location>
</feature>
<keyword evidence="3" id="KW-0488">Methylation</keyword>
<dbReference type="Gene3D" id="1.10.287.950">
    <property type="entry name" value="Methyl-accepting chemotaxis protein"/>
    <property type="match status" value="1"/>
</dbReference>
<dbReference type="PANTHER" id="PTHR43531">
    <property type="entry name" value="PROTEIN ICFG"/>
    <property type="match status" value="1"/>
</dbReference>
<keyword evidence="4 10" id="KW-0812">Transmembrane</keyword>
<dbReference type="InterPro" id="IPR051310">
    <property type="entry name" value="MCP_chemotaxis"/>
</dbReference>
<dbReference type="CDD" id="cd06225">
    <property type="entry name" value="HAMP"/>
    <property type="match status" value="1"/>
</dbReference>